<dbReference type="Proteomes" id="UP001562354">
    <property type="component" value="Unassembled WGS sequence"/>
</dbReference>
<dbReference type="SUPFAM" id="SSF54928">
    <property type="entry name" value="RNA-binding domain, RBD"/>
    <property type="match status" value="1"/>
</dbReference>
<dbReference type="RefSeq" id="XP_069201451.1">
    <property type="nucleotide sequence ID" value="XM_069341373.1"/>
</dbReference>
<comment type="similarity">
    <text evidence="1">Belongs to the RCAN family.</text>
</comment>
<feature type="compositionally biased region" description="Polar residues" evidence="2">
    <location>
        <begin position="187"/>
        <end position="199"/>
    </location>
</feature>
<feature type="region of interest" description="Disordered" evidence="2">
    <location>
        <begin position="144"/>
        <end position="167"/>
    </location>
</feature>
<accession>A0ABR3PGA1</accession>
<dbReference type="InterPro" id="IPR035979">
    <property type="entry name" value="RBD_domain_sf"/>
</dbReference>
<dbReference type="PANTHER" id="PTHR10300">
    <property type="entry name" value="CALCIPRESSIN"/>
    <property type="match status" value="1"/>
</dbReference>
<dbReference type="GeneID" id="95975800"/>
<feature type="region of interest" description="Disordered" evidence="2">
    <location>
        <begin position="183"/>
        <end position="273"/>
    </location>
</feature>
<evidence type="ECO:0000256" key="1">
    <source>
        <dbReference type="ARBA" id="ARBA00008209"/>
    </source>
</evidence>
<dbReference type="Pfam" id="PF04847">
    <property type="entry name" value="Calcipressin"/>
    <property type="match status" value="1"/>
</dbReference>
<feature type="compositionally biased region" description="Low complexity" evidence="2">
    <location>
        <begin position="10"/>
        <end position="21"/>
    </location>
</feature>
<evidence type="ECO:0000313" key="4">
    <source>
        <dbReference type="Proteomes" id="UP001562354"/>
    </source>
</evidence>
<comment type="caution">
    <text evidence="3">The sequence shown here is derived from an EMBL/GenBank/DDBJ whole genome shotgun (WGS) entry which is preliminary data.</text>
</comment>
<organism evidence="3 4">
    <name type="scientific">Neodothiora populina</name>
    <dbReference type="NCBI Taxonomy" id="2781224"/>
    <lineage>
        <taxon>Eukaryota</taxon>
        <taxon>Fungi</taxon>
        <taxon>Dikarya</taxon>
        <taxon>Ascomycota</taxon>
        <taxon>Pezizomycotina</taxon>
        <taxon>Dothideomycetes</taxon>
        <taxon>Dothideomycetidae</taxon>
        <taxon>Dothideales</taxon>
        <taxon>Dothioraceae</taxon>
        <taxon>Neodothiora</taxon>
    </lineage>
</organism>
<dbReference type="InterPro" id="IPR012677">
    <property type="entry name" value="Nucleotide-bd_a/b_plait_sf"/>
</dbReference>
<sequence length="273" mass="29881">MAVELSTPPRSRSSSGASLSSRRMHSPNLSLDLKDLPALSTPSAPSNTLIITNLDDPAIFTAANLASIRQALDDQNTLYSFSPLKSFRRIICSFYTIEAATEVRQKLDGETVLGHRIRVYFGQETKLVESEDQHLKAPHAGKLFFISPPPSPPHGWESREEEPPNKDVHADDLAAALHRLNAHSSSNDDQQQYDAQSLKQAVEANRRQRSDSRTIVYHPGDHGDSPHLPAIAVEDMSESSSPVSPTFGSAPSVPLDAARPITHTARPPVELME</sequence>
<feature type="compositionally biased region" description="Basic and acidic residues" evidence="2">
    <location>
        <begin position="156"/>
        <end position="167"/>
    </location>
</feature>
<evidence type="ECO:0000256" key="2">
    <source>
        <dbReference type="SAM" id="MobiDB-lite"/>
    </source>
</evidence>
<proteinExistence type="inferred from homology"/>
<reference evidence="3 4" key="1">
    <citation type="submission" date="2024-07" db="EMBL/GenBank/DDBJ databases">
        <title>Draft sequence of the Neodothiora populina.</title>
        <authorList>
            <person name="Drown D.D."/>
            <person name="Schuette U.S."/>
            <person name="Buechlein A.B."/>
            <person name="Rusch D.R."/>
            <person name="Winton L.W."/>
            <person name="Adams G.A."/>
        </authorList>
    </citation>
    <scope>NUCLEOTIDE SEQUENCE [LARGE SCALE GENOMIC DNA]</scope>
    <source>
        <strain evidence="3 4">CPC 39397</strain>
    </source>
</reference>
<evidence type="ECO:0008006" key="5">
    <source>
        <dbReference type="Google" id="ProtNLM"/>
    </source>
</evidence>
<protein>
    <recommendedName>
        <fullName evidence="5">Calcipressin</fullName>
    </recommendedName>
</protein>
<dbReference type="EMBL" id="JBFMKM010000007">
    <property type="protein sequence ID" value="KAL1305177.1"/>
    <property type="molecule type" value="Genomic_DNA"/>
</dbReference>
<name>A0ABR3PGA1_9PEZI</name>
<evidence type="ECO:0000313" key="3">
    <source>
        <dbReference type="EMBL" id="KAL1305177.1"/>
    </source>
</evidence>
<feature type="compositionally biased region" description="Polar residues" evidence="2">
    <location>
        <begin position="238"/>
        <end position="249"/>
    </location>
</feature>
<feature type="region of interest" description="Disordered" evidence="2">
    <location>
        <begin position="1"/>
        <end position="24"/>
    </location>
</feature>
<dbReference type="Gene3D" id="3.30.70.330">
    <property type="match status" value="1"/>
</dbReference>
<dbReference type="InterPro" id="IPR006931">
    <property type="entry name" value="Calcipressin"/>
</dbReference>
<gene>
    <name evidence="3" type="ORF">AAFC00_002098</name>
</gene>
<keyword evidence="4" id="KW-1185">Reference proteome</keyword>
<dbReference type="PANTHER" id="PTHR10300:SF14">
    <property type="entry name" value="PROTEIN SARAH"/>
    <property type="match status" value="1"/>
</dbReference>